<keyword evidence="2" id="KW-1185">Reference proteome</keyword>
<proteinExistence type="predicted"/>
<protein>
    <submittedName>
        <fullName evidence="1">Uncharacterized protein</fullName>
    </submittedName>
</protein>
<dbReference type="EMBL" id="JXJN01006816">
    <property type="status" value="NOT_ANNOTATED_CDS"/>
    <property type="molecule type" value="Genomic_DNA"/>
</dbReference>
<organism evidence="1 2">
    <name type="scientific">Glossina palpalis gambiensis</name>
    <dbReference type="NCBI Taxonomy" id="67801"/>
    <lineage>
        <taxon>Eukaryota</taxon>
        <taxon>Metazoa</taxon>
        <taxon>Ecdysozoa</taxon>
        <taxon>Arthropoda</taxon>
        <taxon>Hexapoda</taxon>
        <taxon>Insecta</taxon>
        <taxon>Pterygota</taxon>
        <taxon>Neoptera</taxon>
        <taxon>Endopterygota</taxon>
        <taxon>Diptera</taxon>
        <taxon>Brachycera</taxon>
        <taxon>Muscomorpha</taxon>
        <taxon>Hippoboscoidea</taxon>
        <taxon>Glossinidae</taxon>
        <taxon>Glossina</taxon>
    </lineage>
</organism>
<evidence type="ECO:0000313" key="1">
    <source>
        <dbReference type="EnsemblMetazoa" id="GPPI015065-PA"/>
    </source>
</evidence>
<sequence>VLELLLYHKDIQACGLKTRCKVLRSKLDDRLTEEKGHLVTAQDVIRKMYRCIDDTSGPLTSGHASLMKIAAEKKELKRRLAKYEGQQVEPEADSVVPDVETFREVVRKLSPLDNQVLYWWANDAINGCNYLDERKKNTRAYSVLVFSVRSLATPFNTIISSHPLTRSNLVSRQHQHD</sequence>
<dbReference type="Proteomes" id="UP000092460">
    <property type="component" value="Unassembled WGS sequence"/>
</dbReference>
<name>A0A1B0B0V0_9MUSC</name>
<dbReference type="VEuPathDB" id="VectorBase:GPPI015065"/>
<dbReference type="AlphaFoldDB" id="A0A1B0B0V0"/>
<accession>A0A1B0B0V0</accession>
<reference evidence="1" key="2">
    <citation type="submission" date="2020-05" db="UniProtKB">
        <authorList>
            <consortium name="EnsemblMetazoa"/>
        </authorList>
    </citation>
    <scope>IDENTIFICATION</scope>
    <source>
        <strain evidence="1">IAEA</strain>
    </source>
</reference>
<reference evidence="2" key="1">
    <citation type="submission" date="2015-01" db="EMBL/GenBank/DDBJ databases">
        <authorList>
            <person name="Aksoy S."/>
            <person name="Warren W."/>
            <person name="Wilson R.K."/>
        </authorList>
    </citation>
    <scope>NUCLEOTIDE SEQUENCE [LARGE SCALE GENOMIC DNA]</scope>
    <source>
        <strain evidence="2">IAEA</strain>
    </source>
</reference>
<dbReference type="EnsemblMetazoa" id="GPPI015065-RA">
    <property type="protein sequence ID" value="GPPI015065-PA"/>
    <property type="gene ID" value="GPPI015065"/>
</dbReference>
<evidence type="ECO:0000313" key="2">
    <source>
        <dbReference type="Proteomes" id="UP000092460"/>
    </source>
</evidence>